<evidence type="ECO:0000256" key="8">
    <source>
        <dbReference type="ARBA" id="ARBA00023170"/>
    </source>
</evidence>
<feature type="transmembrane region" description="Helical" evidence="11">
    <location>
        <begin position="207"/>
        <end position="227"/>
    </location>
</feature>
<comment type="subcellular location">
    <subcellularLocation>
        <location evidence="1">Cell membrane</location>
        <topology evidence="1">Single-pass type I membrane protein</topology>
    </subcellularLocation>
</comment>
<keyword evidence="8" id="KW-0675">Receptor</keyword>
<feature type="transmembrane region" description="Helical" evidence="11">
    <location>
        <begin position="479"/>
        <end position="500"/>
    </location>
</feature>
<evidence type="ECO:0000256" key="12">
    <source>
        <dbReference type="SAM" id="SignalP"/>
    </source>
</evidence>
<keyword evidence="7" id="KW-1015">Disulfide bond</keyword>
<keyword evidence="15" id="KW-1185">Reference proteome</keyword>
<keyword evidence="9" id="KW-0325">Glycoprotein</keyword>
<feature type="transmembrane region" description="Helical" evidence="11">
    <location>
        <begin position="239"/>
        <end position="260"/>
    </location>
</feature>
<name>A0ABS2XKI8_POLSP</name>
<evidence type="ECO:0000256" key="9">
    <source>
        <dbReference type="ARBA" id="ARBA00023180"/>
    </source>
</evidence>
<protein>
    <submittedName>
        <fullName evidence="14">VTCN1 inhibitor</fullName>
    </submittedName>
</protein>
<dbReference type="InterPro" id="IPR036179">
    <property type="entry name" value="Ig-like_dom_sf"/>
</dbReference>
<accession>A0ABS2XKI8</accession>
<keyword evidence="4 12" id="KW-0732">Signal</keyword>
<dbReference type="InterPro" id="IPR051713">
    <property type="entry name" value="T-cell_Activation_Regulation"/>
</dbReference>
<keyword evidence="3 11" id="KW-0812">Transmembrane</keyword>
<evidence type="ECO:0000256" key="7">
    <source>
        <dbReference type="ARBA" id="ARBA00023157"/>
    </source>
</evidence>
<dbReference type="InterPro" id="IPR003599">
    <property type="entry name" value="Ig_sub"/>
</dbReference>
<feature type="transmembrane region" description="Helical" evidence="11">
    <location>
        <begin position="408"/>
        <end position="428"/>
    </location>
</feature>
<feature type="signal peptide" evidence="12">
    <location>
        <begin position="1"/>
        <end position="20"/>
    </location>
</feature>
<evidence type="ECO:0000256" key="2">
    <source>
        <dbReference type="ARBA" id="ARBA00022475"/>
    </source>
</evidence>
<sequence length="506" mass="56666">MKRISLLAALLVLCCASCSAERLSVTGTDIAVFASAGEDVILNCTVDTHVPLEELEVQWRKVNPDILVHLFSEGEDRPESQHQRFQDRTDLFHKELAKGNFSLKLKSLRTEDKGKYKCIAHTNSESAEAFAELKELGFSSLHIGVLLMTFTALVVSVSTSTPALLFLLGKYKSRQAWRCCLVNWCIPCIFMTVAFVLWGVIEGFMREGIMCAAVTLSRILLTLLMAPPSVNMPVTLPKVITCRAIFFIHFVILTVMFSRYSNELLRTDSPKILKIVYVAFAVFLSFVELLFCVAKGCFRGRLNQIQRYGTSGTVFDFALIINTAVFLLSYSLLASFMGAERLQLDFLQVLGYVIGMFGITVIMLILPSLLILCPGKFLFYNITSTILFILHLILVSLLLNMFGSHEKGSHGLICEVTFLYSLAAIACFEERDNIPVTLSILLYMFGTTVLAVVNSVALITELILQADSGYRRVTDLRLIVLPFECLFLMGWLGLQIYAYCVEEKDR</sequence>
<evidence type="ECO:0000259" key="13">
    <source>
        <dbReference type="PROSITE" id="PS50835"/>
    </source>
</evidence>
<dbReference type="Gene3D" id="2.60.40.10">
    <property type="entry name" value="Immunoglobulins"/>
    <property type="match status" value="1"/>
</dbReference>
<dbReference type="EMBL" id="JAAWVQ010044043">
    <property type="protein sequence ID" value="MBN3274790.1"/>
    <property type="molecule type" value="Genomic_DNA"/>
</dbReference>
<dbReference type="SMART" id="SM00406">
    <property type="entry name" value="IGv"/>
    <property type="match status" value="1"/>
</dbReference>
<dbReference type="PROSITE" id="PS50835">
    <property type="entry name" value="IG_LIKE"/>
    <property type="match status" value="1"/>
</dbReference>
<reference evidence="14" key="1">
    <citation type="journal article" date="2021" name="Cell">
        <title>Tracing the genetic footprints of vertebrate landing in non-teleost ray-finned fishes.</title>
        <authorList>
            <person name="Bi X."/>
            <person name="Wang K."/>
            <person name="Yang L."/>
            <person name="Pan H."/>
            <person name="Jiang H."/>
            <person name="Wei Q."/>
            <person name="Fang M."/>
            <person name="Yu H."/>
            <person name="Zhu C."/>
            <person name="Cai Y."/>
            <person name="He Y."/>
            <person name="Gan X."/>
            <person name="Zeng H."/>
            <person name="Yu D."/>
            <person name="Zhu Y."/>
            <person name="Jiang H."/>
            <person name="Qiu Q."/>
            <person name="Yang H."/>
            <person name="Zhang Y.E."/>
            <person name="Wang W."/>
            <person name="Zhu M."/>
            <person name="He S."/>
            <person name="Zhang G."/>
        </authorList>
    </citation>
    <scope>NUCLEOTIDE SEQUENCE</scope>
    <source>
        <strain evidence="14">Pddl_001</strain>
    </source>
</reference>
<feature type="transmembrane region" description="Helical" evidence="11">
    <location>
        <begin position="143"/>
        <end position="168"/>
    </location>
</feature>
<dbReference type="PANTHER" id="PTHR25466:SF14">
    <property type="entry name" value="BUTYROPHILIN SUBFAMILY 2 MEMBER A2-LIKE-RELATED"/>
    <property type="match status" value="1"/>
</dbReference>
<gene>
    <name evidence="14" type="primary">Vtcn1</name>
    <name evidence="14" type="ORF">GTO93_0015759</name>
</gene>
<evidence type="ECO:0000256" key="3">
    <source>
        <dbReference type="ARBA" id="ARBA00022692"/>
    </source>
</evidence>
<feature type="transmembrane region" description="Helical" evidence="11">
    <location>
        <begin position="379"/>
        <end position="402"/>
    </location>
</feature>
<dbReference type="Pfam" id="PF07686">
    <property type="entry name" value="V-set"/>
    <property type="match status" value="1"/>
</dbReference>
<keyword evidence="6 11" id="KW-0472">Membrane</keyword>
<feature type="non-terminal residue" evidence="14">
    <location>
        <position position="1"/>
    </location>
</feature>
<keyword evidence="10" id="KW-0393">Immunoglobulin domain</keyword>
<dbReference type="PANTHER" id="PTHR25466">
    <property type="entry name" value="T-LYMPHOCYTE ACTIVATION ANTIGEN"/>
    <property type="match status" value="1"/>
</dbReference>
<feature type="transmembrane region" description="Helical" evidence="11">
    <location>
        <begin position="272"/>
        <end position="293"/>
    </location>
</feature>
<proteinExistence type="predicted"/>
<dbReference type="SUPFAM" id="SSF48726">
    <property type="entry name" value="Immunoglobulin"/>
    <property type="match status" value="1"/>
</dbReference>
<organism evidence="14 15">
    <name type="scientific">Polyodon spathula</name>
    <name type="common">North American paddlefish</name>
    <name type="synonym">Squalus spathula</name>
    <dbReference type="NCBI Taxonomy" id="7913"/>
    <lineage>
        <taxon>Eukaryota</taxon>
        <taxon>Metazoa</taxon>
        <taxon>Chordata</taxon>
        <taxon>Craniata</taxon>
        <taxon>Vertebrata</taxon>
        <taxon>Euteleostomi</taxon>
        <taxon>Actinopterygii</taxon>
        <taxon>Chondrostei</taxon>
        <taxon>Acipenseriformes</taxon>
        <taxon>Polyodontidae</taxon>
        <taxon>Polyodon</taxon>
    </lineage>
</organism>
<feature type="transmembrane region" description="Helical" evidence="11">
    <location>
        <begin position="349"/>
        <end position="372"/>
    </location>
</feature>
<dbReference type="InterPro" id="IPR013783">
    <property type="entry name" value="Ig-like_fold"/>
</dbReference>
<dbReference type="SMART" id="SM00409">
    <property type="entry name" value="IG"/>
    <property type="match status" value="1"/>
</dbReference>
<evidence type="ECO:0000256" key="6">
    <source>
        <dbReference type="ARBA" id="ARBA00023136"/>
    </source>
</evidence>
<evidence type="ECO:0000256" key="10">
    <source>
        <dbReference type="ARBA" id="ARBA00023319"/>
    </source>
</evidence>
<dbReference type="InterPro" id="IPR013106">
    <property type="entry name" value="Ig_V-set"/>
</dbReference>
<evidence type="ECO:0000256" key="4">
    <source>
        <dbReference type="ARBA" id="ARBA00022729"/>
    </source>
</evidence>
<feature type="non-terminal residue" evidence="14">
    <location>
        <position position="506"/>
    </location>
</feature>
<keyword evidence="5 11" id="KW-1133">Transmembrane helix</keyword>
<evidence type="ECO:0000313" key="15">
    <source>
        <dbReference type="Proteomes" id="UP001166093"/>
    </source>
</evidence>
<evidence type="ECO:0000313" key="14">
    <source>
        <dbReference type="EMBL" id="MBN3274790.1"/>
    </source>
</evidence>
<evidence type="ECO:0000256" key="1">
    <source>
        <dbReference type="ARBA" id="ARBA00004251"/>
    </source>
</evidence>
<feature type="transmembrane region" description="Helical" evidence="11">
    <location>
        <begin position="440"/>
        <end position="459"/>
    </location>
</feature>
<evidence type="ECO:0000256" key="5">
    <source>
        <dbReference type="ARBA" id="ARBA00022989"/>
    </source>
</evidence>
<feature type="chain" id="PRO_5045093069" evidence="12">
    <location>
        <begin position="21"/>
        <end position="506"/>
    </location>
</feature>
<keyword evidence="2" id="KW-1003">Cell membrane</keyword>
<comment type="caution">
    <text evidence="14">The sequence shown here is derived from an EMBL/GenBank/DDBJ whole genome shotgun (WGS) entry which is preliminary data.</text>
</comment>
<dbReference type="Proteomes" id="UP001166093">
    <property type="component" value="Unassembled WGS sequence"/>
</dbReference>
<evidence type="ECO:0000256" key="11">
    <source>
        <dbReference type="SAM" id="Phobius"/>
    </source>
</evidence>
<feature type="transmembrane region" description="Helical" evidence="11">
    <location>
        <begin position="314"/>
        <end position="337"/>
    </location>
</feature>
<dbReference type="InterPro" id="IPR007110">
    <property type="entry name" value="Ig-like_dom"/>
</dbReference>
<feature type="domain" description="Ig-like" evidence="13">
    <location>
        <begin position="21"/>
        <end position="134"/>
    </location>
</feature>
<feature type="transmembrane region" description="Helical" evidence="11">
    <location>
        <begin position="180"/>
        <end position="201"/>
    </location>
</feature>